<feature type="domain" description="FGAR-AT PurM N-terminal-like" evidence="18">
    <location>
        <begin position="639"/>
        <end position="797"/>
    </location>
</feature>
<dbReference type="Pfam" id="PF18072">
    <property type="entry name" value="FGAR-AT_linker"/>
    <property type="match status" value="1"/>
</dbReference>
<proteinExistence type="inferred from homology"/>
<evidence type="ECO:0000313" key="19">
    <source>
        <dbReference type="EMBL" id="RZO12211.1"/>
    </source>
</evidence>
<dbReference type="GO" id="GO:0005524">
    <property type="term" value="F:ATP binding"/>
    <property type="evidence" value="ECO:0007669"/>
    <property type="project" value="UniProtKB-KW"/>
</dbReference>
<dbReference type="InterPro" id="IPR029062">
    <property type="entry name" value="Class_I_gatase-like"/>
</dbReference>
<sequence length="1284" mass="141436">MSKNLNLLLQGPSSFSPSKISSLSSELNSANDSSIAELNIHEFYSVDINEDFSDHGKLFELLSSKEPINLPNFFIGPRSGTISPWSSKTSEIITNVGIQGVNRIEKYLGYFIKNNISVANLNLSCVFDRMTQEVFMSAKDIALVSTALKRKPLIHIDISKDAKDSLIKANQDLGLALSEEEISYLDHFYSSAARNPTDAELMMFAQANSEHCRHKIFNAAWIINSISQEESLFDLIKKTSKGNKQDLISAYKDNAAVISGADVMTLNRNLKNCYSFSAEKINSTLKVETHNHPTAISPFPGAATGSGGEIRDEGATGSGAKPKMGLVGFNVSNLRLADFPRAWEKAPRIPSRIASPLQIMIEGPIGAAAFNNEFGRPSTVGYFRVFEQPFVHNKTYGYHKPIMLAGGIGEVKDRNSIKNPIEVDDLVVVLGGPSMLIGLGGGAASSMSSGESEEDLDFASVQRENAEMERRCQEVINQCAFESPNLIEFIHDVGAGGLSNAIPELAKDCNLGVAIDLSLIPVADPSLSPMEVWSNESQERYVLAIKKSNKVIFENICRRERCPVAFVGHTTSSDAVEVYDPERDEFPVQVPLSMLFGDLPISNMEVNHPKAEQANDYVNDDLDLFEIIQRVLSHPSVASKSFLITIGDRTVGGLVARDQLVGKYQVPTSNYAMSTKSFLSNEGDVLSIGEKPTLAIKHPAASMRMALAEALMNLISAPVKSLDLVRLSANWMAACGDEKDNYALRSGVEALSNICIELEIAIPVGKDSLSMKTKWNEEDHELEVKSPLSGIITAMAPVEDVSLAVTTEFNEHGSKDLYQLFLNDQSRLGGSIFEEVTSSSIQIVPDIDDVESFKSLFNSIQELIKRGWIVALHDISDGGLFTTIAELSFTNKVGMEIFVPENFQNERQMQYLFAEETGAVIQFHNEFEEQALDFLKQINIEYRKCATQKSDAKISISSNNQVEFSDSVINLEKVWNETSYSIKSSRDNPDSAKEEHDLIEKFDDQGLVAKDNFKFSAQLPAFNKNLKPKVAIFREQGVNGQNEMAAAFMLAGFDAFDVHMQDLLDNPNILSEFQGLAACGGFSYGDVLGAGGGWSSSIIYNNAVRDSFEKFFNRDETFTFGVCNGCQMLSNLKDLIPGAENWPEFLWNESDQFEARLSQVTIAESPSVLLAGMAGWQIPVAVAHGEGRASFIGESLNSLSEKNQIAVQFTDHHGAVASSYPLNPNGSPKGITGLTSRDGRATIMMPHPERVFRSQQLSWKSSRWKEYSPWMQIFINAYKFSQET</sequence>
<evidence type="ECO:0000259" key="18">
    <source>
        <dbReference type="Pfam" id="PF22689"/>
    </source>
</evidence>
<dbReference type="NCBIfam" id="NF003672">
    <property type="entry name" value="PRK05297.1"/>
    <property type="match status" value="1"/>
</dbReference>
<evidence type="ECO:0000256" key="10">
    <source>
        <dbReference type="ARBA" id="ARBA00022842"/>
    </source>
</evidence>
<dbReference type="NCBIfam" id="TIGR01735">
    <property type="entry name" value="FGAM_synt"/>
    <property type="match status" value="1"/>
</dbReference>
<keyword evidence="9" id="KW-0067">ATP-binding</keyword>
<dbReference type="Gene3D" id="3.30.1330.10">
    <property type="entry name" value="PurM-like, N-terminal domain"/>
    <property type="match status" value="2"/>
</dbReference>
<feature type="domain" description="Phosphoribosylformylglycinamidine synthase linker" evidence="16">
    <location>
        <begin position="167"/>
        <end position="215"/>
    </location>
</feature>
<reference evidence="19 20" key="1">
    <citation type="submission" date="2019-02" db="EMBL/GenBank/DDBJ databases">
        <title>Prokaryotic population dynamics and viral predation in marine succession experiment using metagenomics: the confinement effect.</title>
        <authorList>
            <person name="Haro-Moreno J.M."/>
            <person name="Rodriguez-Valera F."/>
            <person name="Lopez-Perez M."/>
        </authorList>
    </citation>
    <scope>NUCLEOTIDE SEQUENCE [LARGE SCALE GENOMIC DNA]</scope>
    <source>
        <strain evidence="19">MED-G168</strain>
    </source>
</reference>
<dbReference type="CDD" id="cd01740">
    <property type="entry name" value="GATase1_FGAR_AT"/>
    <property type="match status" value="1"/>
</dbReference>
<dbReference type="CDD" id="cd02203">
    <property type="entry name" value="PurL_repeat1"/>
    <property type="match status" value="1"/>
</dbReference>
<dbReference type="Pfam" id="PF13507">
    <property type="entry name" value="GATase_5"/>
    <property type="match status" value="1"/>
</dbReference>
<dbReference type="Gene3D" id="1.10.8.750">
    <property type="entry name" value="Phosphoribosylformylglycinamidine synthase, linker domain"/>
    <property type="match status" value="1"/>
</dbReference>
<evidence type="ECO:0000256" key="6">
    <source>
        <dbReference type="ARBA" id="ARBA00022723"/>
    </source>
</evidence>
<evidence type="ECO:0000256" key="9">
    <source>
        <dbReference type="ARBA" id="ARBA00022840"/>
    </source>
</evidence>
<dbReference type="SUPFAM" id="SSF82697">
    <property type="entry name" value="PurS-like"/>
    <property type="match status" value="1"/>
</dbReference>
<keyword evidence="10" id="KW-0460">Magnesium</keyword>
<dbReference type="GO" id="GO:0004642">
    <property type="term" value="F:phosphoribosylformylglycinamidine synthase activity"/>
    <property type="evidence" value="ECO:0007669"/>
    <property type="project" value="UniProtKB-UniRule"/>
</dbReference>
<comment type="caution">
    <text evidence="19">The sequence shown here is derived from an EMBL/GenBank/DDBJ whole genome shotgun (WGS) entry which is preliminary data.</text>
</comment>
<dbReference type="InterPro" id="IPR036604">
    <property type="entry name" value="PurS-like_sf"/>
</dbReference>
<dbReference type="EMBL" id="SHBN01000011">
    <property type="protein sequence ID" value="RZO12211.1"/>
    <property type="molecule type" value="Genomic_DNA"/>
</dbReference>
<evidence type="ECO:0000256" key="3">
    <source>
        <dbReference type="ARBA" id="ARBA00012747"/>
    </source>
</evidence>
<dbReference type="InterPro" id="IPR010073">
    <property type="entry name" value="PurL_large"/>
</dbReference>
<evidence type="ECO:0000256" key="4">
    <source>
        <dbReference type="ARBA" id="ARBA00022490"/>
    </source>
</evidence>
<gene>
    <name evidence="19" type="ORF">EVB01_00955</name>
</gene>
<keyword evidence="11" id="KW-0315">Glutamine amidotransferase</keyword>
<dbReference type="GO" id="GO:0005737">
    <property type="term" value="C:cytoplasm"/>
    <property type="evidence" value="ECO:0007669"/>
    <property type="project" value="TreeGrafter"/>
</dbReference>
<dbReference type="FunFam" id="3.30.1330.10:FF:000005">
    <property type="entry name" value="Phosphoribosylformylglycinamidine synthase"/>
    <property type="match status" value="1"/>
</dbReference>
<evidence type="ECO:0000256" key="14">
    <source>
        <dbReference type="SAM" id="MobiDB-lite"/>
    </source>
</evidence>
<dbReference type="GO" id="GO:0046872">
    <property type="term" value="F:metal ion binding"/>
    <property type="evidence" value="ECO:0007669"/>
    <property type="project" value="UniProtKB-KW"/>
</dbReference>
<dbReference type="FunFam" id="3.90.650.10:FF:000024">
    <property type="entry name" value="Phosphoribosylformylglycinamidine synthase"/>
    <property type="match status" value="1"/>
</dbReference>
<evidence type="ECO:0000256" key="13">
    <source>
        <dbReference type="NCBIfam" id="TIGR01735"/>
    </source>
</evidence>
<comment type="catalytic activity">
    <reaction evidence="12">
        <text>N(2)-formyl-N(1)-(5-phospho-beta-D-ribosyl)glycinamide + L-glutamine + ATP + H2O = 2-formamido-N(1)-(5-O-phospho-beta-D-ribosyl)acetamidine + L-glutamate + ADP + phosphate + H(+)</text>
        <dbReference type="Rhea" id="RHEA:17129"/>
        <dbReference type="ChEBI" id="CHEBI:15377"/>
        <dbReference type="ChEBI" id="CHEBI:15378"/>
        <dbReference type="ChEBI" id="CHEBI:29985"/>
        <dbReference type="ChEBI" id="CHEBI:30616"/>
        <dbReference type="ChEBI" id="CHEBI:43474"/>
        <dbReference type="ChEBI" id="CHEBI:58359"/>
        <dbReference type="ChEBI" id="CHEBI:147286"/>
        <dbReference type="ChEBI" id="CHEBI:147287"/>
        <dbReference type="ChEBI" id="CHEBI:456216"/>
        <dbReference type="EC" id="6.3.5.3"/>
    </reaction>
</comment>
<evidence type="ECO:0000256" key="1">
    <source>
        <dbReference type="ARBA" id="ARBA00004920"/>
    </source>
</evidence>
<evidence type="ECO:0000256" key="8">
    <source>
        <dbReference type="ARBA" id="ARBA00022755"/>
    </source>
</evidence>
<name>A0A520LT79_9GAMM</name>
<keyword evidence="4" id="KW-0963">Cytoplasm</keyword>
<dbReference type="Pfam" id="PF02769">
    <property type="entry name" value="AIRS_C"/>
    <property type="match status" value="2"/>
</dbReference>
<dbReference type="SUPFAM" id="SSF109736">
    <property type="entry name" value="FGAM synthase PurL, linker domain"/>
    <property type="match status" value="1"/>
</dbReference>
<evidence type="ECO:0000313" key="20">
    <source>
        <dbReference type="Proteomes" id="UP000319023"/>
    </source>
</evidence>
<dbReference type="SUPFAM" id="SSF56042">
    <property type="entry name" value="PurM C-terminal domain-like"/>
    <property type="match status" value="2"/>
</dbReference>
<dbReference type="InterPro" id="IPR036921">
    <property type="entry name" value="PurM-like_N_sf"/>
</dbReference>
<dbReference type="Gene3D" id="3.90.650.10">
    <property type="entry name" value="PurM-like C-terminal domain"/>
    <property type="match status" value="2"/>
</dbReference>
<dbReference type="FunFam" id="3.40.50.880:FF:000008">
    <property type="entry name" value="Phosphoribosylformylglycinamidine synthase"/>
    <property type="match status" value="1"/>
</dbReference>
<feature type="region of interest" description="Disordered" evidence="14">
    <location>
        <begin position="294"/>
        <end position="318"/>
    </location>
</feature>
<evidence type="ECO:0000259" key="17">
    <source>
        <dbReference type="Pfam" id="PF18076"/>
    </source>
</evidence>
<dbReference type="FunFam" id="1.10.8.750:FF:000002">
    <property type="entry name" value="Phosphoribosylformylglycinamidine synthase"/>
    <property type="match status" value="1"/>
</dbReference>
<evidence type="ECO:0000259" key="16">
    <source>
        <dbReference type="Pfam" id="PF18072"/>
    </source>
</evidence>
<evidence type="ECO:0000256" key="5">
    <source>
        <dbReference type="ARBA" id="ARBA00022598"/>
    </source>
</evidence>
<dbReference type="InterPro" id="IPR041609">
    <property type="entry name" value="PurL_linker"/>
</dbReference>
<keyword evidence="6" id="KW-0479">Metal-binding</keyword>
<evidence type="ECO:0000256" key="7">
    <source>
        <dbReference type="ARBA" id="ARBA00022741"/>
    </source>
</evidence>
<evidence type="ECO:0000259" key="15">
    <source>
        <dbReference type="Pfam" id="PF02769"/>
    </source>
</evidence>
<dbReference type="Gene3D" id="3.40.50.880">
    <property type="match status" value="1"/>
</dbReference>
<feature type="domain" description="PurM-like C-terminal" evidence="15">
    <location>
        <begin position="828"/>
        <end position="939"/>
    </location>
</feature>
<feature type="domain" description="PurM-like C-terminal" evidence="15">
    <location>
        <begin position="423"/>
        <end position="579"/>
    </location>
</feature>
<feature type="domain" description="Phosphoribosylformylglycinamidine synthase N-terminal" evidence="17">
    <location>
        <begin position="58"/>
        <end position="141"/>
    </location>
</feature>
<keyword evidence="7" id="KW-0547">Nucleotide-binding</keyword>
<dbReference type="InterPro" id="IPR040707">
    <property type="entry name" value="FGAR-AT_N"/>
</dbReference>
<dbReference type="InterPro" id="IPR010918">
    <property type="entry name" value="PurM-like_C_dom"/>
</dbReference>
<dbReference type="EC" id="6.3.5.3" evidence="3 13"/>
<accession>A0A520LT79</accession>
<comment type="similarity">
    <text evidence="2">In the N-terminal section; belongs to the FGAMS family.</text>
</comment>
<evidence type="ECO:0000256" key="11">
    <source>
        <dbReference type="ARBA" id="ARBA00022962"/>
    </source>
</evidence>
<dbReference type="PROSITE" id="PS51273">
    <property type="entry name" value="GATASE_TYPE_1"/>
    <property type="match status" value="1"/>
</dbReference>
<dbReference type="PANTHER" id="PTHR10099:SF1">
    <property type="entry name" value="PHOSPHORIBOSYLFORMYLGLYCINAMIDINE SYNTHASE"/>
    <property type="match status" value="1"/>
</dbReference>
<dbReference type="SMART" id="SM01211">
    <property type="entry name" value="GATase_5"/>
    <property type="match status" value="1"/>
</dbReference>
<evidence type="ECO:0000256" key="2">
    <source>
        <dbReference type="ARBA" id="ARBA00008608"/>
    </source>
</evidence>
<dbReference type="CDD" id="cd02204">
    <property type="entry name" value="PurL_repeat2"/>
    <property type="match status" value="1"/>
</dbReference>
<keyword evidence="5 19" id="KW-0436">Ligase</keyword>
<dbReference type="Proteomes" id="UP000319023">
    <property type="component" value="Unassembled WGS sequence"/>
</dbReference>
<dbReference type="GO" id="GO:0006189">
    <property type="term" value="P:'de novo' IMP biosynthetic process"/>
    <property type="evidence" value="ECO:0007669"/>
    <property type="project" value="UniProtKB-UniRule"/>
</dbReference>
<dbReference type="SUPFAM" id="SSF55326">
    <property type="entry name" value="PurM N-terminal domain-like"/>
    <property type="match status" value="2"/>
</dbReference>
<dbReference type="Pfam" id="PF22689">
    <property type="entry name" value="FGAR-AT_PurM_N-like"/>
    <property type="match status" value="1"/>
</dbReference>
<evidence type="ECO:0000256" key="12">
    <source>
        <dbReference type="ARBA" id="ARBA00052585"/>
    </source>
</evidence>
<dbReference type="UniPathway" id="UPA00074">
    <property type="reaction ID" value="UER00128"/>
</dbReference>
<dbReference type="InterPro" id="IPR055181">
    <property type="entry name" value="FGAR-AT_PurM_N-like"/>
</dbReference>
<keyword evidence="8" id="KW-0658">Purine biosynthesis</keyword>
<protein>
    <recommendedName>
        <fullName evidence="3 13">Phosphoribosylformylglycinamidine synthase</fullName>
        <ecNumber evidence="3 13">6.3.5.3</ecNumber>
    </recommendedName>
</protein>
<dbReference type="Pfam" id="PF18076">
    <property type="entry name" value="FGAR-AT_N"/>
    <property type="match status" value="1"/>
</dbReference>
<dbReference type="SUPFAM" id="SSF52317">
    <property type="entry name" value="Class I glutamine amidotransferase-like"/>
    <property type="match status" value="1"/>
</dbReference>
<dbReference type="PANTHER" id="PTHR10099">
    <property type="entry name" value="PHOSPHORIBOSYLFORMYLGLYCINAMIDINE SYNTHASE"/>
    <property type="match status" value="1"/>
</dbReference>
<comment type="pathway">
    <text evidence="1">Purine metabolism; IMP biosynthesis via de novo pathway; 5-amino-1-(5-phospho-D-ribosyl)imidazole from N(2)-formyl-N(1)-(5-phospho-D-ribosyl)glycinamide: step 1/2.</text>
</comment>
<organism evidence="19 20">
    <name type="scientific">SAR86 cluster bacterium</name>
    <dbReference type="NCBI Taxonomy" id="2030880"/>
    <lineage>
        <taxon>Bacteria</taxon>
        <taxon>Pseudomonadati</taxon>
        <taxon>Pseudomonadota</taxon>
        <taxon>Gammaproteobacteria</taxon>
        <taxon>SAR86 cluster</taxon>
    </lineage>
</organism>
<dbReference type="InterPro" id="IPR036676">
    <property type="entry name" value="PurM-like_C_sf"/>
</dbReference>